<evidence type="ECO:0000313" key="2">
    <source>
        <dbReference type="WBParaSite" id="Gr19_v10_g525.t1"/>
    </source>
</evidence>
<reference evidence="2" key="1">
    <citation type="submission" date="2022-11" db="UniProtKB">
        <authorList>
            <consortium name="WormBaseParasite"/>
        </authorList>
    </citation>
    <scope>IDENTIFICATION</scope>
</reference>
<evidence type="ECO:0000313" key="1">
    <source>
        <dbReference type="Proteomes" id="UP000887572"/>
    </source>
</evidence>
<name>A0A914HWZ7_GLORO</name>
<protein>
    <submittedName>
        <fullName evidence="2">ATPase AAA-type core domain-containing protein</fullName>
    </submittedName>
</protein>
<dbReference type="Proteomes" id="UP000887572">
    <property type="component" value="Unplaced"/>
</dbReference>
<dbReference type="AlphaFoldDB" id="A0A914HWZ7"/>
<accession>A0A914HWZ7</accession>
<organism evidence="1 2">
    <name type="scientific">Globodera rostochiensis</name>
    <name type="common">Golden nematode worm</name>
    <name type="synonym">Heterodera rostochiensis</name>
    <dbReference type="NCBI Taxonomy" id="31243"/>
    <lineage>
        <taxon>Eukaryota</taxon>
        <taxon>Metazoa</taxon>
        <taxon>Ecdysozoa</taxon>
        <taxon>Nematoda</taxon>
        <taxon>Chromadorea</taxon>
        <taxon>Rhabditida</taxon>
        <taxon>Tylenchina</taxon>
        <taxon>Tylenchomorpha</taxon>
        <taxon>Tylenchoidea</taxon>
        <taxon>Heteroderidae</taxon>
        <taxon>Heteroderinae</taxon>
        <taxon>Globodera</taxon>
    </lineage>
</organism>
<sequence length="239" mass="26888">MLAELEGLLSPCPEGLCLVECAPTLSPTFLFVHFIGTFSKKSFNPGGGAAGSKRTIFVSLHTNLELLRLNMSKMAQRLDLDGFRFISVADFLGDSLLFDCDRLFSWMAEFFFHEILHSVLPGRPHLLVLDDLFLFHPSLRPSKLLQFLLGLLARLPDRSFFLVTTGDASRLSAYAATFFHLHIRLTPIGDGLSKNITGQMEIFRRDLQRHSLPLRTLLHYHCGQRSAKTFVPGSKQLLI</sequence>
<keyword evidence="1" id="KW-1185">Reference proteome</keyword>
<dbReference type="WBParaSite" id="Gr19_v10_g525.t1">
    <property type="protein sequence ID" value="Gr19_v10_g525.t1"/>
    <property type="gene ID" value="Gr19_v10_g525"/>
</dbReference>
<proteinExistence type="predicted"/>